<reference evidence="2" key="1">
    <citation type="submission" date="2022-08" db="EMBL/GenBank/DDBJ databases">
        <title>Nisaea acidiphila sp. nov., isolated from a marine algal debris and emended description of the genus Nisaea Urios et al. 2008.</title>
        <authorList>
            <person name="Kwon K."/>
        </authorList>
    </citation>
    <scope>NUCLEOTIDE SEQUENCE</scope>
    <source>
        <strain evidence="2">MEBiC11861</strain>
    </source>
</reference>
<protein>
    <submittedName>
        <fullName evidence="2">DUF2497 domain-containing protein</fullName>
    </submittedName>
</protein>
<feature type="region of interest" description="Disordered" evidence="1">
    <location>
        <begin position="1"/>
        <end position="152"/>
    </location>
</feature>
<evidence type="ECO:0000256" key="1">
    <source>
        <dbReference type="SAM" id="MobiDB-lite"/>
    </source>
</evidence>
<dbReference type="AlphaFoldDB" id="A0A9J7ARU5"/>
<feature type="compositionally biased region" description="Basic and acidic residues" evidence="1">
    <location>
        <begin position="113"/>
        <end position="124"/>
    </location>
</feature>
<dbReference type="KEGG" id="naci:NUH88_22180"/>
<dbReference type="RefSeq" id="WP_257769078.1">
    <property type="nucleotide sequence ID" value="NZ_CP102480.1"/>
</dbReference>
<gene>
    <name evidence="2" type="ORF">NUH88_22180</name>
</gene>
<sequence length="226" mass="25727">MSDTAQEPSMEEILASIRRIISEDGEEGEEAPPPEEAAAPEPEPEAEAAPEPDPEPEPEAEPEPEPEEEPEPEPEPESEPEPEPEPEPESEEEDEDVLDLTDMEEEEPEPLFEEQKYEEERQEAPEAPPPPPPPPPPPQQPSEGLVSPPQAAETVDAFSRLNEKLNEDYHELPIGNGAITLERLTRELMRPMLKEWLDQHLPMMVERLVREEIERLVMQSQRRDPW</sequence>
<dbReference type="Pfam" id="PF10691">
    <property type="entry name" value="DUF2497"/>
    <property type="match status" value="1"/>
</dbReference>
<evidence type="ECO:0000313" key="2">
    <source>
        <dbReference type="EMBL" id="UUX50080.1"/>
    </source>
</evidence>
<proteinExistence type="predicted"/>
<dbReference type="EMBL" id="CP102480">
    <property type="protein sequence ID" value="UUX50080.1"/>
    <property type="molecule type" value="Genomic_DNA"/>
</dbReference>
<dbReference type="InterPro" id="IPR019632">
    <property type="entry name" value="DUF2497"/>
</dbReference>
<dbReference type="Proteomes" id="UP001060336">
    <property type="component" value="Chromosome"/>
</dbReference>
<organism evidence="2 3">
    <name type="scientific">Nisaea acidiphila</name>
    <dbReference type="NCBI Taxonomy" id="1862145"/>
    <lineage>
        <taxon>Bacteria</taxon>
        <taxon>Pseudomonadati</taxon>
        <taxon>Pseudomonadota</taxon>
        <taxon>Alphaproteobacteria</taxon>
        <taxon>Rhodospirillales</taxon>
        <taxon>Thalassobaculaceae</taxon>
        <taxon>Nisaea</taxon>
    </lineage>
</organism>
<feature type="compositionally biased region" description="Acidic residues" evidence="1">
    <location>
        <begin position="42"/>
        <end position="112"/>
    </location>
</feature>
<keyword evidence="3" id="KW-1185">Reference proteome</keyword>
<feature type="compositionally biased region" description="Acidic residues" evidence="1">
    <location>
        <begin position="23"/>
        <end position="33"/>
    </location>
</feature>
<name>A0A9J7ARU5_9PROT</name>
<evidence type="ECO:0000313" key="3">
    <source>
        <dbReference type="Proteomes" id="UP001060336"/>
    </source>
</evidence>
<accession>A0A9J7ARU5</accession>
<feature type="compositionally biased region" description="Pro residues" evidence="1">
    <location>
        <begin position="126"/>
        <end position="140"/>
    </location>
</feature>